<protein>
    <submittedName>
        <fullName evidence="1">Uncharacterized protein</fullName>
    </submittedName>
</protein>
<comment type="caution">
    <text evidence="1">The sequence shown here is derived from an EMBL/GenBank/DDBJ whole genome shotgun (WGS) entry which is preliminary data.</text>
</comment>
<organism evidence="1 2">
    <name type="scientific">Pseudopedobacter saltans</name>
    <dbReference type="NCBI Taxonomy" id="151895"/>
    <lineage>
        <taxon>Bacteria</taxon>
        <taxon>Pseudomonadati</taxon>
        <taxon>Bacteroidota</taxon>
        <taxon>Sphingobacteriia</taxon>
        <taxon>Sphingobacteriales</taxon>
        <taxon>Sphingobacteriaceae</taxon>
        <taxon>Pseudopedobacter</taxon>
    </lineage>
</organism>
<name>A0A2W5F6A9_9SPHI</name>
<dbReference type="AlphaFoldDB" id="A0A2W5F6A9"/>
<dbReference type="Proteomes" id="UP000249645">
    <property type="component" value="Unassembled WGS sequence"/>
</dbReference>
<dbReference type="EMBL" id="QFOI01000047">
    <property type="protein sequence ID" value="PZP50948.1"/>
    <property type="molecule type" value="Genomic_DNA"/>
</dbReference>
<evidence type="ECO:0000313" key="1">
    <source>
        <dbReference type="EMBL" id="PZP50948.1"/>
    </source>
</evidence>
<evidence type="ECO:0000313" key="2">
    <source>
        <dbReference type="Proteomes" id="UP000249645"/>
    </source>
</evidence>
<sequence>MTGTNILANNILTKDIMEKVKGGGYPTYIIIKKDGTFELSKAGYPMETKKLYKQIEDALNK</sequence>
<reference evidence="1 2" key="1">
    <citation type="submission" date="2017-11" db="EMBL/GenBank/DDBJ databases">
        <title>Infants hospitalized years apart are colonized by the same room-sourced microbial strains.</title>
        <authorList>
            <person name="Brooks B."/>
            <person name="Olm M.R."/>
            <person name="Firek B.A."/>
            <person name="Baker R."/>
            <person name="Thomas B.C."/>
            <person name="Morowitz M.J."/>
            <person name="Banfield J.F."/>
        </authorList>
    </citation>
    <scope>NUCLEOTIDE SEQUENCE [LARGE SCALE GENOMIC DNA]</scope>
    <source>
        <strain evidence="1">S2_009_000_R2_76</strain>
    </source>
</reference>
<accession>A0A2W5F6A9</accession>
<proteinExistence type="predicted"/>
<gene>
    <name evidence="1" type="ORF">DI598_04350</name>
</gene>